<dbReference type="Pfam" id="PF02518">
    <property type="entry name" value="HATPase_c"/>
    <property type="match status" value="1"/>
</dbReference>
<gene>
    <name evidence="9" type="ORF">HMF3257_02935</name>
</gene>
<keyword evidence="10" id="KW-1185">Reference proteome</keyword>
<dbReference type="EC" id="2.7.13.3" evidence="2"/>
<dbReference type="PANTHER" id="PTHR43304:SF1">
    <property type="entry name" value="PAC DOMAIN-CONTAINING PROTEIN"/>
    <property type="match status" value="1"/>
</dbReference>
<feature type="domain" description="Histidine kinase" evidence="7">
    <location>
        <begin position="135"/>
        <end position="366"/>
    </location>
</feature>
<feature type="domain" description="PAC" evidence="8">
    <location>
        <begin position="25"/>
        <end position="78"/>
    </location>
</feature>
<name>A0A327NH61_9BACT</name>
<evidence type="ECO:0000256" key="4">
    <source>
        <dbReference type="ARBA" id="ARBA00022679"/>
    </source>
</evidence>
<dbReference type="InterPro" id="IPR005467">
    <property type="entry name" value="His_kinase_dom"/>
</dbReference>
<dbReference type="EMBL" id="QLII01000001">
    <property type="protein sequence ID" value="RAI73639.1"/>
    <property type="molecule type" value="Genomic_DNA"/>
</dbReference>
<dbReference type="InterPro" id="IPR003594">
    <property type="entry name" value="HATPase_dom"/>
</dbReference>
<evidence type="ECO:0000256" key="6">
    <source>
        <dbReference type="SAM" id="Coils"/>
    </source>
</evidence>
<dbReference type="SUPFAM" id="SSF55874">
    <property type="entry name" value="ATPase domain of HSP90 chaperone/DNA topoisomerase II/histidine kinase"/>
    <property type="match status" value="1"/>
</dbReference>
<dbReference type="Gene3D" id="1.10.287.130">
    <property type="match status" value="1"/>
</dbReference>
<accession>A0A327NH61</accession>
<dbReference type="InterPro" id="IPR000700">
    <property type="entry name" value="PAS-assoc_C"/>
</dbReference>
<dbReference type="InterPro" id="IPR003661">
    <property type="entry name" value="HisK_dim/P_dom"/>
</dbReference>
<dbReference type="Proteomes" id="UP000249016">
    <property type="component" value="Unassembled WGS sequence"/>
</dbReference>
<dbReference type="InterPro" id="IPR036097">
    <property type="entry name" value="HisK_dim/P_sf"/>
</dbReference>
<evidence type="ECO:0000259" key="7">
    <source>
        <dbReference type="PROSITE" id="PS50109"/>
    </source>
</evidence>
<dbReference type="AlphaFoldDB" id="A0A327NH61"/>
<evidence type="ECO:0000256" key="5">
    <source>
        <dbReference type="ARBA" id="ARBA00022777"/>
    </source>
</evidence>
<evidence type="ECO:0000256" key="1">
    <source>
        <dbReference type="ARBA" id="ARBA00000085"/>
    </source>
</evidence>
<keyword evidence="6" id="KW-0175">Coiled coil</keyword>
<keyword evidence="5" id="KW-0418">Kinase</keyword>
<dbReference type="PRINTS" id="PR00344">
    <property type="entry name" value="BCTRLSENSOR"/>
</dbReference>
<protein>
    <recommendedName>
        <fullName evidence="2">histidine kinase</fullName>
        <ecNumber evidence="2">2.7.13.3</ecNumber>
    </recommendedName>
</protein>
<evidence type="ECO:0000256" key="2">
    <source>
        <dbReference type="ARBA" id="ARBA00012438"/>
    </source>
</evidence>
<dbReference type="SMART" id="SM00387">
    <property type="entry name" value="HATPase_c"/>
    <property type="match status" value="1"/>
</dbReference>
<feature type="coiled-coil region" evidence="6">
    <location>
        <begin position="73"/>
        <end position="121"/>
    </location>
</feature>
<dbReference type="Pfam" id="PF00512">
    <property type="entry name" value="HisKA"/>
    <property type="match status" value="1"/>
</dbReference>
<comment type="caution">
    <text evidence="9">The sequence shown here is derived from an EMBL/GenBank/DDBJ whole genome shotgun (WGS) entry which is preliminary data.</text>
</comment>
<dbReference type="Gene3D" id="3.30.565.10">
    <property type="entry name" value="Histidine kinase-like ATPase, C-terminal domain"/>
    <property type="match status" value="1"/>
</dbReference>
<dbReference type="SUPFAM" id="SSF47384">
    <property type="entry name" value="Homodimeric domain of signal transducing histidine kinase"/>
    <property type="match status" value="1"/>
</dbReference>
<reference evidence="9 10" key="1">
    <citation type="submission" date="2018-06" db="EMBL/GenBank/DDBJ databases">
        <title>Spirosoma sp. HMF3257 Genome sequencing and assembly.</title>
        <authorList>
            <person name="Kang H."/>
            <person name="Cha I."/>
            <person name="Kim H."/>
            <person name="Kang J."/>
            <person name="Joh K."/>
        </authorList>
    </citation>
    <scope>NUCLEOTIDE SEQUENCE [LARGE SCALE GENOMIC DNA]</scope>
    <source>
        <strain evidence="9 10">HMF3257</strain>
    </source>
</reference>
<dbReference type="SMART" id="SM00388">
    <property type="entry name" value="HisKA"/>
    <property type="match status" value="1"/>
</dbReference>
<dbReference type="PROSITE" id="PS50113">
    <property type="entry name" value="PAC"/>
    <property type="match status" value="1"/>
</dbReference>
<dbReference type="InterPro" id="IPR004358">
    <property type="entry name" value="Sig_transdc_His_kin-like_C"/>
</dbReference>
<dbReference type="PANTHER" id="PTHR43304">
    <property type="entry name" value="PHYTOCHROME-LIKE PROTEIN CPH1"/>
    <property type="match status" value="1"/>
</dbReference>
<dbReference type="PROSITE" id="PS50109">
    <property type="entry name" value="HIS_KIN"/>
    <property type="match status" value="1"/>
</dbReference>
<dbReference type="InterPro" id="IPR036890">
    <property type="entry name" value="HATPase_C_sf"/>
</dbReference>
<keyword evidence="4" id="KW-0808">Transferase</keyword>
<dbReference type="GO" id="GO:0000155">
    <property type="term" value="F:phosphorelay sensor kinase activity"/>
    <property type="evidence" value="ECO:0007669"/>
    <property type="project" value="InterPro"/>
</dbReference>
<dbReference type="Gene3D" id="2.10.70.100">
    <property type="match status" value="1"/>
</dbReference>
<evidence type="ECO:0000313" key="9">
    <source>
        <dbReference type="EMBL" id="RAI73639.1"/>
    </source>
</evidence>
<organism evidence="9 10">
    <name type="scientific">Spirosoma telluris</name>
    <dbReference type="NCBI Taxonomy" id="2183553"/>
    <lineage>
        <taxon>Bacteria</taxon>
        <taxon>Pseudomonadati</taxon>
        <taxon>Bacteroidota</taxon>
        <taxon>Cytophagia</taxon>
        <taxon>Cytophagales</taxon>
        <taxon>Cytophagaceae</taxon>
        <taxon>Spirosoma</taxon>
    </lineage>
</organism>
<evidence type="ECO:0000259" key="8">
    <source>
        <dbReference type="PROSITE" id="PS50113"/>
    </source>
</evidence>
<comment type="catalytic activity">
    <reaction evidence="1">
        <text>ATP + protein L-histidine = ADP + protein N-phospho-L-histidine.</text>
        <dbReference type="EC" id="2.7.13.3"/>
    </reaction>
</comment>
<dbReference type="CDD" id="cd00082">
    <property type="entry name" value="HisKA"/>
    <property type="match status" value="1"/>
</dbReference>
<evidence type="ECO:0000313" key="10">
    <source>
        <dbReference type="Proteomes" id="UP000249016"/>
    </source>
</evidence>
<proteinExistence type="predicted"/>
<evidence type="ECO:0000256" key="3">
    <source>
        <dbReference type="ARBA" id="ARBA00022553"/>
    </source>
</evidence>
<keyword evidence="3" id="KW-0597">Phosphoprotein</keyword>
<sequence>MRQTDLPLVQEAITKAIVPGSSGLYDIEYTVEAAQTGQERILRAQGKAFFNAEGFAYRLSGTVQDITEQRNAQLALEQQVQQRTEELEAINEELAANNEELIAASEEVMQANQRLEEANYLLTRSNQNLEQFAYIASHDLQEPLRKVQQFGDLLINRYGTQLGEGRTHLERMQVAASRMSRLIKDLLAFSRISTRPAPPDSVALSQVINRVLDSLAVAIEEAKAEILVDALPTVPGDALQLEQLFQNLISNALKFSRTDKLDRGHPPRIIVRTHQVLASDLPALLKPTRLSAMYQCIEVIDNGIGFDEKYRDRIFQVFQRLHGKNEFAGTGIGLAICQKVVTNHGGAITVTSKPGQGATFGVYLPV</sequence>
<dbReference type="InterPro" id="IPR052162">
    <property type="entry name" value="Sensor_kinase/Photoreceptor"/>
</dbReference>